<evidence type="ECO:0000313" key="1">
    <source>
        <dbReference type="EMBL" id="KAI3800196.1"/>
    </source>
</evidence>
<organism evidence="1 2">
    <name type="scientific">Smallanthus sonchifolius</name>
    <dbReference type="NCBI Taxonomy" id="185202"/>
    <lineage>
        <taxon>Eukaryota</taxon>
        <taxon>Viridiplantae</taxon>
        <taxon>Streptophyta</taxon>
        <taxon>Embryophyta</taxon>
        <taxon>Tracheophyta</taxon>
        <taxon>Spermatophyta</taxon>
        <taxon>Magnoliopsida</taxon>
        <taxon>eudicotyledons</taxon>
        <taxon>Gunneridae</taxon>
        <taxon>Pentapetalae</taxon>
        <taxon>asterids</taxon>
        <taxon>campanulids</taxon>
        <taxon>Asterales</taxon>
        <taxon>Asteraceae</taxon>
        <taxon>Asteroideae</taxon>
        <taxon>Heliantheae alliance</taxon>
        <taxon>Millerieae</taxon>
        <taxon>Smallanthus</taxon>
    </lineage>
</organism>
<gene>
    <name evidence="1" type="ORF">L1987_35506</name>
</gene>
<reference evidence="2" key="1">
    <citation type="journal article" date="2022" name="Mol. Ecol. Resour.">
        <title>The genomes of chicory, endive, great burdock and yacon provide insights into Asteraceae palaeo-polyploidization history and plant inulin production.</title>
        <authorList>
            <person name="Fan W."/>
            <person name="Wang S."/>
            <person name="Wang H."/>
            <person name="Wang A."/>
            <person name="Jiang F."/>
            <person name="Liu H."/>
            <person name="Zhao H."/>
            <person name="Xu D."/>
            <person name="Zhang Y."/>
        </authorList>
    </citation>
    <scope>NUCLEOTIDE SEQUENCE [LARGE SCALE GENOMIC DNA]</scope>
    <source>
        <strain evidence="2">cv. Yunnan</strain>
    </source>
</reference>
<evidence type="ECO:0000313" key="2">
    <source>
        <dbReference type="Proteomes" id="UP001056120"/>
    </source>
</evidence>
<dbReference type="EMBL" id="CM042028">
    <property type="protein sequence ID" value="KAI3800196.1"/>
    <property type="molecule type" value="Genomic_DNA"/>
</dbReference>
<reference evidence="1 2" key="2">
    <citation type="journal article" date="2022" name="Mol. Ecol. Resour.">
        <title>The genomes of chicory, endive, great burdock and yacon provide insights into Asteraceae paleo-polyploidization history and plant inulin production.</title>
        <authorList>
            <person name="Fan W."/>
            <person name="Wang S."/>
            <person name="Wang H."/>
            <person name="Wang A."/>
            <person name="Jiang F."/>
            <person name="Liu H."/>
            <person name="Zhao H."/>
            <person name="Xu D."/>
            <person name="Zhang Y."/>
        </authorList>
    </citation>
    <scope>NUCLEOTIDE SEQUENCE [LARGE SCALE GENOMIC DNA]</scope>
    <source>
        <strain evidence="2">cv. Yunnan</strain>
        <tissue evidence="1">Leaves</tissue>
    </source>
</reference>
<sequence length="413" mass="45274">MGHLVSMVELAKLIHIHNPSLSVIIFITPAPFDTSSTENYINTVSATTPSIKFHRLPTVSLPPDFSTDFIDLAFGIPELYNPIVHNTLVTISQKSSIKAVILDFFSNASFRVSKGLNFPTYYFYTSGASGLCEFLYLTTIHNTTSKNIGELNIYFDIPGLPPIHASDMPPVMFDRETNMYKSFIDTSSNMARSSGLIANSFAGFEERAVEALRNAKIFVVVRDPPPDNIENKSVGEPAEGSFSNIEQQNGKKKDNENESDSGAKDLGLDDILPEGFLARTADKGLVVKNWAPQPAILGHDSVGGFVSHCGWNSTLEAVVAGVPMVAWPLYAEQRMNTVFLVEEMKVAVAVMSADGFVTAEAVEEKVRELMEGEEGRGARERVLEMSRRAKAAVEDGGSSLVDFFKLTKSWTQV</sequence>
<keyword evidence="2" id="KW-1185">Reference proteome</keyword>
<protein>
    <submittedName>
        <fullName evidence="1">Uncharacterized protein</fullName>
    </submittedName>
</protein>
<comment type="caution">
    <text evidence="1">The sequence shown here is derived from an EMBL/GenBank/DDBJ whole genome shotgun (WGS) entry which is preliminary data.</text>
</comment>
<name>A0ACB9HXI6_9ASTR</name>
<proteinExistence type="predicted"/>
<dbReference type="Proteomes" id="UP001056120">
    <property type="component" value="Linkage Group LG11"/>
</dbReference>
<accession>A0ACB9HXI6</accession>